<dbReference type="SUPFAM" id="SSF51735">
    <property type="entry name" value="NAD(P)-binding Rossmann-fold domains"/>
    <property type="match status" value="1"/>
</dbReference>
<dbReference type="PRINTS" id="PR00081">
    <property type="entry name" value="GDHRDH"/>
</dbReference>
<keyword evidence="3" id="KW-0560">Oxidoreductase</keyword>
<keyword evidence="2" id="KW-0521">NADP</keyword>
<dbReference type="GO" id="GO:0016491">
    <property type="term" value="F:oxidoreductase activity"/>
    <property type="evidence" value="ECO:0007669"/>
    <property type="project" value="UniProtKB-KW"/>
</dbReference>
<dbReference type="InterPro" id="IPR036291">
    <property type="entry name" value="NAD(P)-bd_dom_sf"/>
</dbReference>
<dbReference type="EMBL" id="SPRC01000001">
    <property type="protein sequence ID" value="TIB82806.1"/>
    <property type="molecule type" value="Genomic_DNA"/>
</dbReference>
<dbReference type="PANTHER" id="PTHR24320">
    <property type="entry name" value="RETINOL DEHYDROGENASE"/>
    <property type="match status" value="1"/>
</dbReference>
<comment type="caution">
    <text evidence="4">The sequence shown here is derived from an EMBL/GenBank/DDBJ whole genome shotgun (WGS) entry which is preliminary data.</text>
</comment>
<dbReference type="Gene3D" id="3.40.50.720">
    <property type="entry name" value="NAD(P)-binding Rossmann-like Domain"/>
    <property type="match status" value="1"/>
</dbReference>
<dbReference type="PANTHER" id="PTHR24320:SF236">
    <property type="entry name" value="SHORT-CHAIN DEHYDROGENASE-RELATED"/>
    <property type="match status" value="1"/>
</dbReference>
<dbReference type="Proteomes" id="UP000310685">
    <property type="component" value="Unassembled WGS sequence"/>
</dbReference>
<dbReference type="AlphaFoldDB" id="A0A4T0MJW3"/>
<sequence length="326" mass="36546">MLDCILSKVLPKSAYNFYTQSFPPASKWSTEDIPDLTGKTVIVTGATSGIGKDTARALMQHNADVYIGGRSDDKLNAAIDELKVQTGKTAKPFFVDLSDFESVKSAAEDFLKKETKLAILFNNAGVMVAPIDMFGKQGYDIQFQTNVMSHYLLTRLLFPALDNYSKTGETARVVHTSSLMQALTKHPRGIDFDVLRDGEKRRSNRKLDPWELYGYSKIGNTVISNILNEEQPNVSHSSCHPGGLQTELQRYVDFPTWKTAIFNLMLYPSHLGALTQLYLGTVTKDTKGIYGIPWAREGKADKRTDDPSLIKDLREWLHEELKAYLP</sequence>
<evidence type="ECO:0000256" key="3">
    <source>
        <dbReference type="ARBA" id="ARBA00023002"/>
    </source>
</evidence>
<name>A0A4T0MJW3_9BASI</name>
<evidence type="ECO:0000256" key="1">
    <source>
        <dbReference type="ARBA" id="ARBA00006484"/>
    </source>
</evidence>
<protein>
    <submittedName>
        <fullName evidence="4">NAD(P)-binding protein</fullName>
    </submittedName>
</protein>
<reference evidence="4 5" key="1">
    <citation type="submission" date="2019-03" db="EMBL/GenBank/DDBJ databases">
        <title>Sequencing 25 genomes of Wallemia mellicola.</title>
        <authorList>
            <person name="Gostincar C."/>
        </authorList>
    </citation>
    <scope>NUCLEOTIDE SEQUENCE [LARGE SCALE GENOMIC DNA]</scope>
    <source>
        <strain evidence="4 5">EXF-6152</strain>
    </source>
</reference>
<evidence type="ECO:0000313" key="4">
    <source>
        <dbReference type="EMBL" id="TIB82806.1"/>
    </source>
</evidence>
<dbReference type="Pfam" id="PF00106">
    <property type="entry name" value="adh_short"/>
    <property type="match status" value="1"/>
</dbReference>
<comment type="similarity">
    <text evidence="1">Belongs to the short-chain dehydrogenases/reductases (SDR) family.</text>
</comment>
<proteinExistence type="inferred from homology"/>
<gene>
    <name evidence="4" type="ORF">E3Q22_00073</name>
</gene>
<evidence type="ECO:0000313" key="5">
    <source>
        <dbReference type="Proteomes" id="UP000310685"/>
    </source>
</evidence>
<evidence type="ECO:0000256" key="2">
    <source>
        <dbReference type="ARBA" id="ARBA00022857"/>
    </source>
</evidence>
<organism evidence="4 5">
    <name type="scientific">Wallemia mellicola</name>
    <dbReference type="NCBI Taxonomy" id="1708541"/>
    <lineage>
        <taxon>Eukaryota</taxon>
        <taxon>Fungi</taxon>
        <taxon>Dikarya</taxon>
        <taxon>Basidiomycota</taxon>
        <taxon>Wallemiomycotina</taxon>
        <taxon>Wallemiomycetes</taxon>
        <taxon>Wallemiales</taxon>
        <taxon>Wallemiaceae</taxon>
        <taxon>Wallemia</taxon>
    </lineage>
</organism>
<dbReference type="InterPro" id="IPR002347">
    <property type="entry name" value="SDR_fam"/>
</dbReference>
<accession>A0A4T0MJW3</accession>